<dbReference type="AlphaFoldDB" id="A0AAI9Y0T1"/>
<dbReference type="PANTHER" id="PTHR47784:SF5">
    <property type="entry name" value="STEROL UPTAKE CONTROL PROTEIN 2"/>
    <property type="match status" value="1"/>
</dbReference>
<protein>
    <submittedName>
        <fullName evidence="2">Uncharacterized protein</fullName>
    </submittedName>
</protein>
<evidence type="ECO:0000256" key="1">
    <source>
        <dbReference type="SAM" id="MobiDB-lite"/>
    </source>
</evidence>
<reference evidence="2 3" key="1">
    <citation type="submission" date="2016-10" db="EMBL/GenBank/DDBJ databases">
        <title>The genome sequence of Colletotrichum fioriniae PJ7.</title>
        <authorList>
            <person name="Baroncelli R."/>
        </authorList>
    </citation>
    <scope>NUCLEOTIDE SEQUENCE [LARGE SCALE GENOMIC DNA]</scope>
    <source>
        <strain evidence="2">Col 31</strain>
    </source>
</reference>
<accession>A0AAI9Y0T1</accession>
<comment type="caution">
    <text evidence="2">The sequence shown here is derived from an EMBL/GenBank/DDBJ whole genome shotgun (WGS) entry which is preliminary data.</text>
</comment>
<dbReference type="Proteomes" id="UP001239795">
    <property type="component" value="Unassembled WGS sequence"/>
</dbReference>
<name>A0AAI9Y0T1_9PEZI</name>
<dbReference type="InterPro" id="IPR053157">
    <property type="entry name" value="Sterol_Uptake_Regulator"/>
</dbReference>
<evidence type="ECO:0000313" key="3">
    <source>
        <dbReference type="Proteomes" id="UP001239795"/>
    </source>
</evidence>
<evidence type="ECO:0000313" key="2">
    <source>
        <dbReference type="EMBL" id="KAK1467208.1"/>
    </source>
</evidence>
<sequence>MPEYRRKLQALDFSGNEEFAVRTKQPWPAGPVYSMAVLIAFTSAAGVSDHSPSLNRNQRDLDGEHHEQSTVLSQTLSPASGETSRLEMVFDHLMEIFVATRGTRVIVRAGLDTGAFQTTAYHHLITTSTVANQFPLWSTSPTISQWYKTLRTQCLEELVGDGTVERSEADICAAAITCLEEVHDGAARLLEAKKERLWQSRRDNKSLRYDFVWLMKWTAMVSQEFVALLHERNTAALVVLAQFIATCESIEHQWYLEKWAKNAMDAVRHLLGSSNANANAWVDKIGVPTPISYPKAPVLEDSQNLTSVPFTGEAAECKPLSAPFIWLPEASSLHSDGGNSGGQDFPGPRGVKTRTSAKAQPAFVFLWGQDNQLTSGYINTTTLKYGLVALDPDSMDVLAAWYPEDDNQALNIPYMEYIVKTNDVLVSSAQGMIWVVHRDTCQGRPYFKTTRTVDLRPQLQEGDQLLNAMFDIEKNIWFTTGAVQLDTSANGTLANSTTYGYITPSNKVHKAQLDGETVENGIAVAGTDVYMVTSPSGKFNTPNAPGYTYSLTTKSGSEGGISTRWRVPYSAGERTELDPNTAISARGSGATPALIADKYVAITDNDTPRLHLNVYHQAPQAESSAQLLCQVPLFMDNKGSVQNSVLAHYDTQQKQSGIIILNSYGGPAFFTGQDGQDMNGKFNNMRGMAGGITRVDVDEHGNCSVRWTKDTKSKGVSVLSTNNGLVYHYVQDDQRAMTDEEYVWYLMGRSWVTGEEKFKVRAGSGGAFNDNWNSGALGPCGTFYQSVSGGIVAFKDGGDSSC</sequence>
<organism evidence="2 3">
    <name type="scientific">Colletotrichum melonis</name>
    <dbReference type="NCBI Taxonomy" id="1209925"/>
    <lineage>
        <taxon>Eukaryota</taxon>
        <taxon>Fungi</taxon>
        <taxon>Dikarya</taxon>
        <taxon>Ascomycota</taxon>
        <taxon>Pezizomycotina</taxon>
        <taxon>Sordariomycetes</taxon>
        <taxon>Hypocreomycetidae</taxon>
        <taxon>Glomerellales</taxon>
        <taxon>Glomerellaceae</taxon>
        <taxon>Colletotrichum</taxon>
        <taxon>Colletotrichum acutatum species complex</taxon>
    </lineage>
</organism>
<proteinExistence type="predicted"/>
<dbReference type="EMBL" id="MLGG01000002">
    <property type="protein sequence ID" value="KAK1467208.1"/>
    <property type="molecule type" value="Genomic_DNA"/>
</dbReference>
<feature type="compositionally biased region" description="Basic and acidic residues" evidence="1">
    <location>
        <begin position="57"/>
        <end position="68"/>
    </location>
</feature>
<feature type="compositionally biased region" description="Polar residues" evidence="1">
    <location>
        <begin position="69"/>
        <end position="79"/>
    </location>
</feature>
<dbReference type="PANTHER" id="PTHR47784">
    <property type="entry name" value="STEROL UPTAKE CONTROL PROTEIN 2"/>
    <property type="match status" value="1"/>
</dbReference>
<feature type="region of interest" description="Disordered" evidence="1">
    <location>
        <begin position="47"/>
        <end position="79"/>
    </location>
</feature>
<keyword evidence="3" id="KW-1185">Reference proteome</keyword>
<dbReference type="GO" id="GO:0001228">
    <property type="term" value="F:DNA-binding transcription activator activity, RNA polymerase II-specific"/>
    <property type="evidence" value="ECO:0007669"/>
    <property type="project" value="TreeGrafter"/>
</dbReference>
<gene>
    <name evidence="2" type="ORF">CMEL01_11201</name>
</gene>